<name>A0A6S7GGW9_PARCT</name>
<proteinExistence type="predicted"/>
<dbReference type="SUPFAM" id="SSF53098">
    <property type="entry name" value="Ribonuclease H-like"/>
    <property type="match status" value="1"/>
</dbReference>
<dbReference type="PANTHER" id="PTHR37984:SF5">
    <property type="entry name" value="PROTEIN NYNRIN-LIKE"/>
    <property type="match status" value="1"/>
</dbReference>
<dbReference type="FunFam" id="3.30.420.10:FF:000032">
    <property type="entry name" value="Retrovirus-related Pol polyprotein from transposon 297-like Protein"/>
    <property type="match status" value="1"/>
</dbReference>
<dbReference type="InterPro" id="IPR036397">
    <property type="entry name" value="RNaseH_sf"/>
</dbReference>
<evidence type="ECO:0000313" key="1">
    <source>
        <dbReference type="EMBL" id="CAB3992654.1"/>
    </source>
</evidence>
<dbReference type="InterPro" id="IPR001584">
    <property type="entry name" value="Integrase_cat-core"/>
</dbReference>
<dbReference type="GO" id="GO:0015074">
    <property type="term" value="P:DNA integration"/>
    <property type="evidence" value="ECO:0007669"/>
    <property type="project" value="InterPro"/>
</dbReference>
<gene>
    <name evidence="1" type="ORF">PACLA_8A082946</name>
</gene>
<dbReference type="OrthoDB" id="413122at2759"/>
<accession>A0A6S7GGW9</accession>
<keyword evidence="2" id="KW-1185">Reference proteome</keyword>
<dbReference type="InterPro" id="IPR050951">
    <property type="entry name" value="Retrovirus_Pol_polyprotein"/>
</dbReference>
<dbReference type="InterPro" id="IPR012337">
    <property type="entry name" value="RNaseH-like_sf"/>
</dbReference>
<dbReference type="Proteomes" id="UP001152795">
    <property type="component" value="Unassembled WGS sequence"/>
</dbReference>
<evidence type="ECO:0000313" key="2">
    <source>
        <dbReference type="Proteomes" id="UP001152795"/>
    </source>
</evidence>
<dbReference type="Pfam" id="PF00078">
    <property type="entry name" value="RVT_1"/>
    <property type="match status" value="1"/>
</dbReference>
<dbReference type="EMBL" id="CACRXK020002094">
    <property type="protein sequence ID" value="CAB3992654.1"/>
    <property type="molecule type" value="Genomic_DNA"/>
</dbReference>
<organism evidence="1 2">
    <name type="scientific">Paramuricea clavata</name>
    <name type="common">Red gorgonian</name>
    <name type="synonym">Violescent sea-whip</name>
    <dbReference type="NCBI Taxonomy" id="317549"/>
    <lineage>
        <taxon>Eukaryota</taxon>
        <taxon>Metazoa</taxon>
        <taxon>Cnidaria</taxon>
        <taxon>Anthozoa</taxon>
        <taxon>Octocorallia</taxon>
        <taxon>Malacalcyonacea</taxon>
        <taxon>Plexauridae</taxon>
        <taxon>Paramuricea</taxon>
    </lineage>
</organism>
<reference evidence="1" key="1">
    <citation type="submission" date="2020-04" db="EMBL/GenBank/DDBJ databases">
        <authorList>
            <person name="Alioto T."/>
            <person name="Alioto T."/>
            <person name="Gomez Garrido J."/>
        </authorList>
    </citation>
    <scope>NUCLEOTIDE SEQUENCE</scope>
    <source>
        <strain evidence="1">A484AB</strain>
    </source>
</reference>
<comment type="caution">
    <text evidence="1">The sequence shown here is derived from an EMBL/GenBank/DDBJ whole genome shotgun (WGS) entry which is preliminary data.</text>
</comment>
<sequence>MENESTLYQQIYDYLQNDKYPDEFSKSQKRGLRRRSQDFVVQDGVLFYQGKNKESQPRRWITDPKQKQQILEGCHSSQLEKQKCQIQGSISSQKSIKCGVPQGSILGPLFFLIYINDLPQCLNNTKPRLFADDTNLTATGDSIPHLETAVNSDLENLRKWLIANKLSLNVAKTEFMLIGSKPMIKSVSNSQPNIEIENKPIKQVYECKTLGVTVDQHLSWKSNTDNIYPATYVNAITSISRSRPLSIPFQLRTKYGIAFGIDLIGPLPETHRGNKYLMTCTDSFSNWPEAKPLKDKTAIGVADFFYELLTRYGVAEVIISDQGREFVNQINEELFRLTGTDHRISSAYYPQTNGLDERMNQTMKTSLVKYVNENQTDWDVHVSSVLFAYRTSVHDSTKYSPYELMFGRKPVLPVELQILPFPSTSDDDSTAGAGHVQFENKIRVMKEIRQQVNAKALKNISKAQQRMKANYDAKHQAPSFKSGDEVLLKSVRNDSRKGGKLECTWTEPYVISNCLAKGLYKLVKDGKELKKSYNGVRLKKYAKPSTVNDAAGSRSKDTVNPNVWLPGLGLTAKDKKTIQNNSKLDDKVINAAQTVLKQQFPSISGWQDTILSQTSFESIPVDSVQIHYNPKRDNWVCSSSVHGNIQVFDSLFETLSASMQIQLAECYRFAINFDVLEIELSSFRSTTKWQYRLWTFRYCVCV</sequence>
<dbReference type="Gene3D" id="3.30.420.10">
    <property type="entry name" value="Ribonuclease H-like superfamily/Ribonuclease H"/>
    <property type="match status" value="1"/>
</dbReference>
<protein>
    <submittedName>
        <fullName evidence="1">Retrotransposable element</fullName>
    </submittedName>
</protein>
<dbReference type="InterPro" id="IPR000477">
    <property type="entry name" value="RT_dom"/>
</dbReference>
<dbReference type="AlphaFoldDB" id="A0A6S7GGW9"/>
<dbReference type="GO" id="GO:0003676">
    <property type="term" value="F:nucleic acid binding"/>
    <property type="evidence" value="ECO:0007669"/>
    <property type="project" value="InterPro"/>
</dbReference>
<dbReference type="PROSITE" id="PS50878">
    <property type="entry name" value="RT_POL"/>
    <property type="match status" value="1"/>
</dbReference>
<dbReference type="PROSITE" id="PS50994">
    <property type="entry name" value="INTEGRASE"/>
    <property type="match status" value="1"/>
</dbReference>
<dbReference type="PANTHER" id="PTHR37984">
    <property type="entry name" value="PROTEIN CBG26694"/>
    <property type="match status" value="1"/>
</dbReference>